<feature type="region of interest" description="Disordered" evidence="20">
    <location>
        <begin position="1"/>
        <end position="51"/>
    </location>
</feature>
<evidence type="ECO:0000313" key="22">
    <source>
        <dbReference type="EMBL" id="KAF6136148.1"/>
    </source>
</evidence>
<keyword evidence="3 19" id="KW-0288">FMN</keyword>
<comment type="similarity">
    <text evidence="19">Belongs to the dus family. Dus3 subfamily.</text>
</comment>
<dbReference type="GO" id="GO:0102265">
    <property type="term" value="F:tRNA-dihydrouridine47 synthase activity"/>
    <property type="evidence" value="ECO:0007669"/>
    <property type="project" value="UniProtKB-EC"/>
</dbReference>
<evidence type="ECO:0000256" key="2">
    <source>
        <dbReference type="ARBA" id="ARBA00022630"/>
    </source>
</evidence>
<evidence type="ECO:0000256" key="15">
    <source>
        <dbReference type="ARBA" id="ARBA00048342"/>
    </source>
</evidence>
<keyword evidence="4" id="KW-0507">mRNA processing</keyword>
<evidence type="ECO:0000256" key="10">
    <source>
        <dbReference type="ARBA" id="ARBA00022857"/>
    </source>
</evidence>
<dbReference type="InterPro" id="IPR035587">
    <property type="entry name" value="DUS-like_FMN-bd"/>
</dbReference>
<evidence type="ECO:0000256" key="18">
    <source>
        <dbReference type="PROSITE-ProRule" id="PRU00723"/>
    </source>
</evidence>
<evidence type="ECO:0000256" key="9">
    <source>
        <dbReference type="ARBA" id="ARBA00022833"/>
    </source>
</evidence>
<keyword evidence="2 19" id="KW-0285">Flavoprotein</keyword>
<feature type="region of interest" description="Disordered" evidence="20">
    <location>
        <begin position="318"/>
        <end position="344"/>
    </location>
</feature>
<reference evidence="22 23" key="1">
    <citation type="journal article" date="2020" name="IScience">
        <title>Genome Sequencing of the Endangered Kingdonia uniflora (Circaeasteraceae, Ranunculales) Reveals Potential Mechanisms of Evolutionary Specialization.</title>
        <authorList>
            <person name="Sun Y."/>
            <person name="Deng T."/>
            <person name="Zhang A."/>
            <person name="Moore M.J."/>
            <person name="Landis J.B."/>
            <person name="Lin N."/>
            <person name="Zhang H."/>
            <person name="Zhang X."/>
            <person name="Huang J."/>
            <person name="Zhang X."/>
            <person name="Sun H."/>
            <person name="Wang H."/>
        </authorList>
    </citation>
    <scope>NUCLEOTIDE SEQUENCE [LARGE SCALE GENOMIC DNA]</scope>
    <source>
        <strain evidence="22">TB1705</strain>
        <tissue evidence="22">Leaf</tissue>
    </source>
</reference>
<evidence type="ECO:0000256" key="6">
    <source>
        <dbReference type="ARBA" id="ARBA00022723"/>
    </source>
</evidence>
<evidence type="ECO:0000313" key="23">
    <source>
        <dbReference type="Proteomes" id="UP000541444"/>
    </source>
</evidence>
<evidence type="ECO:0000256" key="12">
    <source>
        <dbReference type="ARBA" id="ARBA00023027"/>
    </source>
</evidence>
<feature type="zinc finger region" description="C3H1-type" evidence="18">
    <location>
        <begin position="158"/>
        <end position="184"/>
    </location>
</feature>
<keyword evidence="6 18" id="KW-0479">Metal-binding</keyword>
<keyword evidence="12" id="KW-0520">NAD</keyword>
<dbReference type="InterPro" id="IPR013785">
    <property type="entry name" value="Aldolase_TIM"/>
</dbReference>
<dbReference type="PROSITE" id="PS01136">
    <property type="entry name" value="UPF0034"/>
    <property type="match status" value="1"/>
</dbReference>
<comment type="catalytic activity">
    <reaction evidence="15">
        <text>a 5,6-dihydrouridine in mRNA + NAD(+) = a uridine in mRNA + NADH + H(+)</text>
        <dbReference type="Rhea" id="RHEA:69851"/>
        <dbReference type="Rhea" id="RHEA-COMP:14658"/>
        <dbReference type="Rhea" id="RHEA-COMP:17789"/>
        <dbReference type="ChEBI" id="CHEBI:15378"/>
        <dbReference type="ChEBI" id="CHEBI:57540"/>
        <dbReference type="ChEBI" id="CHEBI:57945"/>
        <dbReference type="ChEBI" id="CHEBI:65315"/>
        <dbReference type="ChEBI" id="CHEBI:74443"/>
    </reaction>
    <physiologicalReaction direction="right-to-left" evidence="15">
        <dbReference type="Rhea" id="RHEA:69853"/>
    </physiologicalReaction>
</comment>
<dbReference type="Proteomes" id="UP000541444">
    <property type="component" value="Unassembled WGS sequence"/>
</dbReference>
<feature type="compositionally biased region" description="Polar residues" evidence="20">
    <location>
        <begin position="85"/>
        <end position="98"/>
    </location>
</feature>
<comment type="catalytic activity">
    <reaction evidence="17">
        <text>5,6-dihydrouridine(47) in tRNA + NADP(+) = uridine(47) in tRNA + NADPH + H(+)</text>
        <dbReference type="Rhea" id="RHEA:53360"/>
        <dbReference type="Rhea" id="RHEA-COMP:13539"/>
        <dbReference type="Rhea" id="RHEA-COMP:13540"/>
        <dbReference type="ChEBI" id="CHEBI:15378"/>
        <dbReference type="ChEBI" id="CHEBI:57783"/>
        <dbReference type="ChEBI" id="CHEBI:58349"/>
        <dbReference type="ChEBI" id="CHEBI:65315"/>
        <dbReference type="ChEBI" id="CHEBI:74443"/>
        <dbReference type="EC" id="1.3.1.89"/>
    </reaction>
    <physiologicalReaction direction="right-to-left" evidence="17">
        <dbReference type="Rhea" id="RHEA:53362"/>
    </physiologicalReaction>
</comment>
<dbReference type="Gene3D" id="3.20.20.70">
    <property type="entry name" value="Aldolase class I"/>
    <property type="match status" value="1"/>
</dbReference>
<evidence type="ECO:0000256" key="1">
    <source>
        <dbReference type="ARBA" id="ARBA00001917"/>
    </source>
</evidence>
<evidence type="ECO:0000256" key="19">
    <source>
        <dbReference type="RuleBase" id="RU291113"/>
    </source>
</evidence>
<evidence type="ECO:0000256" key="16">
    <source>
        <dbReference type="ARBA" id="ARBA00049447"/>
    </source>
</evidence>
<dbReference type="Gene3D" id="4.10.1000.10">
    <property type="entry name" value="Zinc finger, CCCH-type"/>
    <property type="match status" value="1"/>
</dbReference>
<name>A0A7J7L0N2_9MAGN</name>
<comment type="caution">
    <text evidence="22">The sequence shown here is derived from an EMBL/GenBank/DDBJ whole genome shotgun (WGS) entry which is preliminary data.</text>
</comment>
<evidence type="ECO:0000256" key="8">
    <source>
        <dbReference type="ARBA" id="ARBA00022771"/>
    </source>
</evidence>
<dbReference type="InterPro" id="IPR000571">
    <property type="entry name" value="Znf_CCCH"/>
</dbReference>
<evidence type="ECO:0000256" key="20">
    <source>
        <dbReference type="SAM" id="MobiDB-lite"/>
    </source>
</evidence>
<sequence>MSTELDLTSNESKFTNTLSTPTEQPSPAMDEASMEVETNLSSTQTPSNPIEIQLSPEELIAKSIAPVKREYLRPPPPRPTPSSSNGGVITENNSISLTSRKRRNQRDKLRGNDNRMSHALLKMYYYKDFIWGKSLVTMISKALQDTVAEIEKKSALHICPEVAKASDASACRYGGNCRYSHDLEAYQAQKPADLEGNCPFLIYEGPCPYGLACRYSGTHRVDVNVNASIVQKKSSEVNGLNKDVQKLLWKNKMKFPKADTHLKLLGLLDKSKKKMTEVDEEEADHVTSNGSHAPWENDGGEAVCDYLNSNEGFPGVPTEEGLLNDSIVTDDPRPTKKAKNPVDENSCYGTSVLEKGLEENGSHIESETASDTFLPETDLSLKLNPREKKLIDFRGKMYLAPLTTVGNLPFRRLCKVLGADITCGEMAMCTNLLQGQASEWALLRRHSSEDIFGVQICGAYPDTVARAVELIDRECDVDFIDINMGCPIDIVVNKGAGSALLTKPMRIKNVIQAAFAIVDKPITVKVRTAYFEGRNRIDSLITDISNWGASAVTIHGRSRQQRYSKLADWDYINQCATKAPDTLHVLGNGDVYSYLDWNQHISDCPKLSACMIARGSLIKPWIFTEIKEQRHWDITSGERLNILKDFVQFGLEHWGSDTKGIGTTRHFLLEWLSYMYRYGSLRCCLARFPKASHLHQNINLMPMTKQKTDEFESLNCLRRLLDDIQVRHLLMLFEAEQFDLLPFRTLNRVSPFVIKTVDNKTLPPFSQFFLN</sequence>
<evidence type="ECO:0000256" key="11">
    <source>
        <dbReference type="ARBA" id="ARBA00023002"/>
    </source>
</evidence>
<dbReference type="InterPro" id="IPR018517">
    <property type="entry name" value="tRNA_hU_synthase_CS"/>
</dbReference>
<proteinExistence type="inferred from homology"/>
<comment type="catalytic activity">
    <reaction evidence="16">
        <text>a 5,6-dihydrouridine in mRNA + NADP(+) = a uridine in mRNA + NADPH + H(+)</text>
        <dbReference type="Rhea" id="RHEA:69855"/>
        <dbReference type="Rhea" id="RHEA-COMP:14658"/>
        <dbReference type="Rhea" id="RHEA-COMP:17789"/>
        <dbReference type="ChEBI" id="CHEBI:15378"/>
        <dbReference type="ChEBI" id="CHEBI:57783"/>
        <dbReference type="ChEBI" id="CHEBI:58349"/>
        <dbReference type="ChEBI" id="CHEBI:65315"/>
        <dbReference type="ChEBI" id="CHEBI:74443"/>
    </reaction>
    <physiologicalReaction direction="right-to-left" evidence="16">
        <dbReference type="Rhea" id="RHEA:69857"/>
    </physiologicalReaction>
</comment>
<keyword evidence="5 19" id="KW-0819">tRNA processing</keyword>
<dbReference type="Pfam" id="PF25585">
    <property type="entry name" value="zf-CCCH_DUS3L"/>
    <property type="match status" value="1"/>
</dbReference>
<evidence type="ECO:0000256" key="4">
    <source>
        <dbReference type="ARBA" id="ARBA00022664"/>
    </source>
</evidence>
<comment type="function">
    <text evidence="13">Catalyzes the synthesis of dihydrouridine, a modified base found in the D-loop of most tRNAs. Specifically modifies U47 in cytoplasmic tRNAs. Catalyzes the synthesis of dihydrouridine in some mRNAs, thereby affecting their translation.</text>
</comment>
<dbReference type="PANTHER" id="PTHR45846">
    <property type="entry name" value="TRNA-DIHYDROURIDINE(47) SYNTHASE [NAD(P)(+)]-LIKE"/>
    <property type="match status" value="1"/>
</dbReference>
<dbReference type="CDD" id="cd02801">
    <property type="entry name" value="DUS_like_FMN"/>
    <property type="match status" value="1"/>
</dbReference>
<evidence type="ECO:0000256" key="3">
    <source>
        <dbReference type="ARBA" id="ARBA00022643"/>
    </source>
</evidence>
<keyword evidence="11 19" id="KW-0560">Oxidoreductase</keyword>
<feature type="region of interest" description="Disordered" evidence="20">
    <location>
        <begin position="69"/>
        <end position="111"/>
    </location>
</feature>
<dbReference type="PROSITE" id="PS50103">
    <property type="entry name" value="ZF_C3H1"/>
    <property type="match status" value="1"/>
</dbReference>
<accession>A0A7J7L0N2</accession>
<evidence type="ECO:0000256" key="13">
    <source>
        <dbReference type="ARBA" id="ARBA00045934"/>
    </source>
</evidence>
<feature type="compositionally biased region" description="Polar residues" evidence="20">
    <location>
        <begin position="36"/>
        <end position="50"/>
    </location>
</feature>
<dbReference type="GO" id="GO:0008270">
    <property type="term" value="F:zinc ion binding"/>
    <property type="evidence" value="ECO:0007669"/>
    <property type="project" value="UniProtKB-KW"/>
</dbReference>
<dbReference type="AlphaFoldDB" id="A0A7J7L0N2"/>
<organism evidence="22 23">
    <name type="scientific">Kingdonia uniflora</name>
    <dbReference type="NCBI Taxonomy" id="39325"/>
    <lineage>
        <taxon>Eukaryota</taxon>
        <taxon>Viridiplantae</taxon>
        <taxon>Streptophyta</taxon>
        <taxon>Embryophyta</taxon>
        <taxon>Tracheophyta</taxon>
        <taxon>Spermatophyta</taxon>
        <taxon>Magnoliopsida</taxon>
        <taxon>Ranunculales</taxon>
        <taxon>Circaeasteraceae</taxon>
        <taxon>Kingdonia</taxon>
    </lineage>
</organism>
<dbReference type="EC" id="1.3.1.-" evidence="19"/>
<protein>
    <recommendedName>
        <fullName evidence="19">tRNA-dihydrouridine(47) synthase [NAD(P)(+)]</fullName>
        <ecNumber evidence="19">1.3.1.-</ecNumber>
    </recommendedName>
    <alternativeName>
        <fullName evidence="19">tRNA-dihydrouridine synthase 3</fullName>
    </alternativeName>
</protein>
<dbReference type="Pfam" id="PF01207">
    <property type="entry name" value="Dus"/>
    <property type="match status" value="1"/>
</dbReference>
<evidence type="ECO:0000259" key="21">
    <source>
        <dbReference type="PROSITE" id="PS50103"/>
    </source>
</evidence>
<feature type="compositionally biased region" description="Polar residues" evidence="20">
    <location>
        <begin position="1"/>
        <end position="25"/>
    </location>
</feature>
<evidence type="ECO:0000256" key="17">
    <source>
        <dbReference type="ARBA" id="ARBA00049513"/>
    </source>
</evidence>
<comment type="catalytic activity">
    <reaction evidence="14">
        <text>5,6-dihydrouridine(47) in tRNA + NAD(+) = uridine(47) in tRNA + NADH + H(+)</text>
        <dbReference type="Rhea" id="RHEA:53364"/>
        <dbReference type="Rhea" id="RHEA-COMP:13539"/>
        <dbReference type="Rhea" id="RHEA-COMP:13540"/>
        <dbReference type="ChEBI" id="CHEBI:15378"/>
        <dbReference type="ChEBI" id="CHEBI:57540"/>
        <dbReference type="ChEBI" id="CHEBI:57945"/>
        <dbReference type="ChEBI" id="CHEBI:65315"/>
        <dbReference type="ChEBI" id="CHEBI:74443"/>
        <dbReference type="EC" id="1.3.1.89"/>
    </reaction>
    <physiologicalReaction direction="right-to-left" evidence="14">
        <dbReference type="Rhea" id="RHEA:53366"/>
    </physiologicalReaction>
</comment>
<dbReference type="OrthoDB" id="259935at2759"/>
<comment type="cofactor">
    <cofactor evidence="1 19">
        <name>FMN</name>
        <dbReference type="ChEBI" id="CHEBI:58210"/>
    </cofactor>
</comment>
<keyword evidence="8 18" id="KW-0863">Zinc-finger</keyword>
<evidence type="ECO:0000256" key="5">
    <source>
        <dbReference type="ARBA" id="ARBA00022694"/>
    </source>
</evidence>
<dbReference type="FunFam" id="3.20.20.70:FF:000067">
    <property type="entry name" value="tRNA-dihydrouridine(47) synthase [NAD(P)(+)]"/>
    <property type="match status" value="1"/>
</dbReference>
<dbReference type="FunFam" id="4.10.1000.10:FF:000029">
    <property type="entry name" value="tRNA-dihydrouridine(47) synthase [NAD(P)(+)]"/>
    <property type="match status" value="1"/>
</dbReference>
<dbReference type="GO" id="GO:0006397">
    <property type="term" value="P:mRNA processing"/>
    <property type="evidence" value="ECO:0007669"/>
    <property type="project" value="UniProtKB-KW"/>
</dbReference>
<keyword evidence="10" id="KW-0521">NADP</keyword>
<keyword evidence="9 18" id="KW-0862">Zinc</keyword>
<keyword evidence="7" id="KW-0677">Repeat</keyword>
<feature type="domain" description="C3H1-type" evidence="21">
    <location>
        <begin position="158"/>
        <end position="184"/>
    </location>
</feature>
<dbReference type="PANTHER" id="PTHR45846:SF1">
    <property type="entry name" value="TRNA-DIHYDROURIDINE(47) SYNTHASE [NAD(P)(+)]-LIKE"/>
    <property type="match status" value="1"/>
</dbReference>
<evidence type="ECO:0000256" key="14">
    <source>
        <dbReference type="ARBA" id="ARBA00048266"/>
    </source>
</evidence>
<keyword evidence="23" id="KW-1185">Reference proteome</keyword>
<dbReference type="GO" id="GO:0050660">
    <property type="term" value="F:flavin adenine dinucleotide binding"/>
    <property type="evidence" value="ECO:0007669"/>
    <property type="project" value="UniProtKB-UniRule"/>
</dbReference>
<dbReference type="EMBL" id="JACGCM010002757">
    <property type="protein sequence ID" value="KAF6136148.1"/>
    <property type="molecule type" value="Genomic_DNA"/>
</dbReference>
<evidence type="ECO:0000256" key="7">
    <source>
        <dbReference type="ARBA" id="ARBA00022737"/>
    </source>
</evidence>
<dbReference type="GO" id="GO:0003723">
    <property type="term" value="F:RNA binding"/>
    <property type="evidence" value="ECO:0007669"/>
    <property type="project" value="TreeGrafter"/>
</dbReference>
<dbReference type="SUPFAM" id="SSF51395">
    <property type="entry name" value="FMN-linked oxidoreductases"/>
    <property type="match status" value="1"/>
</dbReference>
<gene>
    <name evidence="22" type="ORF">GIB67_030196</name>
</gene>